<dbReference type="PANTHER" id="PTHR11638">
    <property type="entry name" value="ATP-DEPENDENT CLP PROTEASE"/>
    <property type="match status" value="1"/>
</dbReference>
<dbReference type="PANTHER" id="PTHR11638:SF18">
    <property type="entry name" value="HEAT SHOCK PROTEIN 104"/>
    <property type="match status" value="1"/>
</dbReference>
<dbReference type="GO" id="GO:0034605">
    <property type="term" value="P:cellular response to heat"/>
    <property type="evidence" value="ECO:0007669"/>
    <property type="project" value="TreeGrafter"/>
</dbReference>
<proteinExistence type="predicted"/>
<evidence type="ECO:0000313" key="5">
    <source>
        <dbReference type="Proteomes" id="UP000178925"/>
    </source>
</evidence>
<accession>A0A1F5SIX2</accession>
<evidence type="ECO:0000313" key="4">
    <source>
        <dbReference type="EMBL" id="OGF26635.1"/>
    </source>
</evidence>
<dbReference type="GO" id="GO:0005737">
    <property type="term" value="C:cytoplasm"/>
    <property type="evidence" value="ECO:0007669"/>
    <property type="project" value="TreeGrafter"/>
</dbReference>
<evidence type="ECO:0008006" key="6">
    <source>
        <dbReference type="Google" id="ProtNLM"/>
    </source>
</evidence>
<dbReference type="Proteomes" id="UP000178925">
    <property type="component" value="Unassembled WGS sequence"/>
</dbReference>
<evidence type="ECO:0000256" key="2">
    <source>
        <dbReference type="ARBA" id="ARBA00022840"/>
    </source>
</evidence>
<dbReference type="EMBL" id="MFGC01000038">
    <property type="protein sequence ID" value="OGF26635.1"/>
    <property type="molecule type" value="Genomic_DNA"/>
</dbReference>
<protein>
    <recommendedName>
        <fullName evidence="6">Clp R domain-containing protein</fullName>
    </recommendedName>
</protein>
<dbReference type="GO" id="GO:0005524">
    <property type="term" value="F:ATP binding"/>
    <property type="evidence" value="ECO:0007669"/>
    <property type="project" value="UniProtKB-KW"/>
</dbReference>
<dbReference type="SUPFAM" id="SSF81923">
    <property type="entry name" value="Double Clp-N motif"/>
    <property type="match status" value="1"/>
</dbReference>
<dbReference type="Gene3D" id="6.20.20.10">
    <property type="match status" value="1"/>
</dbReference>
<dbReference type="AlphaFoldDB" id="A0A1F5SIX2"/>
<reference evidence="4 5" key="1">
    <citation type="journal article" date="2016" name="Nat. Commun.">
        <title>Thousands of microbial genomes shed light on interconnected biogeochemical processes in an aquifer system.</title>
        <authorList>
            <person name="Anantharaman K."/>
            <person name="Brown C.T."/>
            <person name="Hug L.A."/>
            <person name="Sharon I."/>
            <person name="Castelle C.J."/>
            <person name="Probst A.J."/>
            <person name="Thomas B.C."/>
            <person name="Singh A."/>
            <person name="Wilkins M.J."/>
            <person name="Karaoz U."/>
            <person name="Brodie E.L."/>
            <person name="Williams K.H."/>
            <person name="Hubbard S.S."/>
            <person name="Banfield J.F."/>
        </authorList>
    </citation>
    <scope>NUCLEOTIDE SEQUENCE [LARGE SCALE GENOMIC DNA]</scope>
</reference>
<keyword evidence="3" id="KW-1133">Transmembrane helix</keyword>
<name>A0A1F5SIX2_9BACT</name>
<feature type="transmembrane region" description="Helical" evidence="3">
    <location>
        <begin position="111"/>
        <end position="128"/>
    </location>
</feature>
<dbReference type="STRING" id="1797995.A2242_01610"/>
<keyword evidence="1" id="KW-0547">Nucleotide-binding</keyword>
<dbReference type="InterPro" id="IPR050130">
    <property type="entry name" value="ClpA_ClpB"/>
</dbReference>
<evidence type="ECO:0000256" key="1">
    <source>
        <dbReference type="ARBA" id="ARBA00022741"/>
    </source>
</evidence>
<dbReference type="InterPro" id="IPR027417">
    <property type="entry name" value="P-loop_NTPase"/>
</dbReference>
<dbReference type="SUPFAM" id="SSF52540">
    <property type="entry name" value="P-loop containing nucleoside triphosphate hydrolases"/>
    <property type="match status" value="1"/>
</dbReference>
<dbReference type="InterPro" id="IPR036628">
    <property type="entry name" value="Clp_N_dom_sf"/>
</dbReference>
<keyword evidence="3" id="KW-0812">Transmembrane</keyword>
<evidence type="ECO:0000256" key="3">
    <source>
        <dbReference type="SAM" id="Phobius"/>
    </source>
</evidence>
<gene>
    <name evidence="4" type="ORF">A2242_01610</name>
</gene>
<dbReference type="GO" id="GO:0016887">
    <property type="term" value="F:ATP hydrolysis activity"/>
    <property type="evidence" value="ECO:0007669"/>
    <property type="project" value="TreeGrafter"/>
</dbReference>
<organism evidence="4 5">
    <name type="scientific">Candidatus Falkowbacteria bacterium RIFOXYA2_FULL_47_9</name>
    <dbReference type="NCBI Taxonomy" id="1797995"/>
    <lineage>
        <taxon>Bacteria</taxon>
        <taxon>Candidatus Falkowiibacteriota</taxon>
    </lineage>
</organism>
<keyword evidence="3" id="KW-0472">Membrane</keyword>
<dbReference type="Gene3D" id="3.40.50.300">
    <property type="entry name" value="P-loop containing nucleotide triphosphate hydrolases"/>
    <property type="match status" value="1"/>
</dbReference>
<dbReference type="Gene3D" id="1.10.1780.10">
    <property type="entry name" value="Clp, N-terminal domain"/>
    <property type="match status" value="1"/>
</dbReference>
<feature type="transmembrane region" description="Helical" evidence="3">
    <location>
        <begin position="65"/>
        <end position="91"/>
    </location>
</feature>
<keyword evidence="2" id="KW-0067">ATP-binding</keyword>
<sequence>MPNLSSQFVICPKCNGRGRINDKLICNECGGIGLGTFIKNDFLYWGYDLTPAKIIVRQSRRIFDAIVLTLLTATGAGGFVSLLLWLGANAVAPNGQMYLGQLLTFWREQDAKILFFWAGLLCLLFAYVRLRRAQERFRPVKLLKYWQWQKLQKQVQRVPNNWRELRSLRTNFDVAQSFDKVLLTILEQACVLAVVHGHREILPAHVLDVLLEPPAKLRKNKHSRAVTEFFTRLDIYHGKIVPKLKSAMESLEKTLPETYGTPVVSLELKKALIEGYVAARSNGHQRVVGQDVIAPLLIYGQLLQRLCDEFSLTPARIEHTVAWLNAAEIAARKKLRRYRRQRQRLYKRMQRATNAVATPLLNHFCTDITDAIRAGRLGVHIERPAALEKIFTAVSEGNRQLILAGERGSGRYETIEALAERIVNDDVPAALRNKKILVLDVDKLTAEGGEMPLEKKFLVVINEALIAGDIILTIRDISEELWRAAAQAQKLFFFTTATEKFSPALAGCIIEVAQPNQDELFLILAAQAIAFEEEYTVLFNYEALATAARAAGERQEGESVLNGAIEILKTTAQQAAATAEKKISAPTVAKAISQKTGVPYTKILKAV</sequence>
<comment type="caution">
    <text evidence="4">The sequence shown here is derived from an EMBL/GenBank/DDBJ whole genome shotgun (WGS) entry which is preliminary data.</text>
</comment>